<sequence length="298" mass="31655">MSVTAATDNTWGPLSEPIHPDAAGAGDPVWKDNAYLAFWDVDAQVFGTLHVSTSPNAPSARRARFSISVAGRVVEVVESLGNGSFDSNSIHFGLDGQARIDNPSVRAELINAPLFVPADYATTDLIPPLVPGKPLQHFQQACTVVGSVTIGDATVAINGYGMRDRTWGFRDESAQWVEYAGLIVADDTSFITAIKFVGTDGALAIDGFAIDGEHSASITGATFARNAAAQYLRARLELSDGTTRTVSLQDRQAGFWVPMGPAETEGPAFGTYDDFMTLESDGRTVGGLFEQGIIHRAA</sequence>
<accession>A0A1S1NHE8</accession>
<dbReference type="RefSeq" id="WP_071023582.1">
    <property type="nucleotide sequence ID" value="NZ_MLQM01000021.1"/>
</dbReference>
<evidence type="ECO:0000313" key="1">
    <source>
        <dbReference type="EMBL" id="OHV05237.1"/>
    </source>
</evidence>
<evidence type="ECO:0008006" key="5">
    <source>
        <dbReference type="Google" id="ProtNLM"/>
    </source>
</evidence>
<evidence type="ECO:0000313" key="2">
    <source>
        <dbReference type="EMBL" id="PQM45378.1"/>
    </source>
</evidence>
<evidence type="ECO:0000313" key="4">
    <source>
        <dbReference type="Proteomes" id="UP000238296"/>
    </source>
</evidence>
<keyword evidence="3" id="KW-1185">Reference proteome</keyword>
<gene>
    <name evidence="1" type="ORF">BKN37_06660</name>
    <name evidence="2" type="ORF">C1Y40_04495</name>
</gene>
<reference evidence="2 4" key="2">
    <citation type="journal article" date="2017" name="Int. J. Syst. Evol. Microbiol.">
        <title>Mycobacterium talmoniae sp. nov., a slowly growing mycobacterium isolated from human respiratory samples.</title>
        <authorList>
            <person name="Davidson R.M."/>
            <person name="DeGroote M.A."/>
            <person name="Marola J.L."/>
            <person name="Buss S."/>
            <person name="Jones V."/>
            <person name="McNeil M.R."/>
            <person name="Freifeld A.G."/>
            <person name="Elaine Epperson L."/>
            <person name="Hasan N.A."/>
            <person name="Jackson M."/>
            <person name="Iwen P.C."/>
            <person name="Salfinger M."/>
            <person name="Strong M."/>
        </authorList>
    </citation>
    <scope>NUCLEOTIDE SEQUENCE [LARGE SCALE GENOMIC DNA]</scope>
    <source>
        <strain evidence="2 4">ATCC BAA-2683</strain>
    </source>
</reference>
<dbReference type="SUPFAM" id="SSF159245">
    <property type="entry name" value="AttH-like"/>
    <property type="match status" value="1"/>
</dbReference>
<evidence type="ECO:0000313" key="3">
    <source>
        <dbReference type="Proteomes" id="UP000179734"/>
    </source>
</evidence>
<dbReference type="AlphaFoldDB" id="A0A1S1NHE8"/>
<dbReference type="Proteomes" id="UP000179734">
    <property type="component" value="Unassembled WGS sequence"/>
</dbReference>
<dbReference type="EMBL" id="MLQM01000021">
    <property type="protein sequence ID" value="OHV05237.1"/>
    <property type="molecule type" value="Genomic_DNA"/>
</dbReference>
<dbReference type="Proteomes" id="UP000238296">
    <property type="component" value="Unassembled WGS sequence"/>
</dbReference>
<reference evidence="2" key="3">
    <citation type="submission" date="2018-01" db="EMBL/GenBank/DDBJ databases">
        <authorList>
            <person name="Gaut B.S."/>
            <person name="Morton B.R."/>
            <person name="Clegg M.T."/>
            <person name="Duvall M.R."/>
        </authorList>
    </citation>
    <scope>NUCLEOTIDE SEQUENCE</scope>
    <source>
        <strain evidence="2">ATCC BAA-2683</strain>
    </source>
</reference>
<proteinExistence type="predicted"/>
<name>A0A1S1NHE8_9MYCO</name>
<comment type="caution">
    <text evidence="1">The sequence shown here is derived from an EMBL/GenBank/DDBJ whole genome shotgun (WGS) entry which is preliminary data.</text>
</comment>
<dbReference type="EMBL" id="PPEA01000652">
    <property type="protein sequence ID" value="PQM45378.1"/>
    <property type="molecule type" value="Genomic_DNA"/>
</dbReference>
<protein>
    <recommendedName>
        <fullName evidence="5">AttH domain-containing protein</fullName>
    </recommendedName>
</protein>
<reference evidence="1 3" key="1">
    <citation type="submission" date="2016-10" db="EMBL/GenBank/DDBJ databases">
        <title>Genome sequence of Mycobacterium talmonii.</title>
        <authorList>
            <person name="Greninger A.L."/>
            <person name="Elliott B."/>
            <person name="Vasireddy S."/>
            <person name="Vasireddy R."/>
        </authorList>
    </citation>
    <scope>NUCLEOTIDE SEQUENCE [LARGE SCALE GENOMIC DNA]</scope>
    <source>
        <strain evidence="1">MO-5499</strain>
        <strain evidence="3">NE-TNMC-100812</strain>
    </source>
</reference>
<organism evidence="1 3">
    <name type="scientific">Mycobacterium talmoniae</name>
    <dbReference type="NCBI Taxonomy" id="1858794"/>
    <lineage>
        <taxon>Bacteria</taxon>
        <taxon>Bacillati</taxon>
        <taxon>Actinomycetota</taxon>
        <taxon>Actinomycetes</taxon>
        <taxon>Mycobacteriales</taxon>
        <taxon>Mycobacteriaceae</taxon>
        <taxon>Mycobacterium</taxon>
    </lineage>
</organism>